<protein>
    <submittedName>
        <fullName evidence="1">Uncharacterized protein</fullName>
    </submittedName>
</protein>
<reference evidence="1" key="1">
    <citation type="submission" date="2014-12" db="EMBL/GenBank/DDBJ databases">
        <title>Insight into the proteome of Arion vulgaris.</title>
        <authorList>
            <person name="Aradska J."/>
            <person name="Bulat T."/>
            <person name="Smidak R."/>
            <person name="Sarate P."/>
            <person name="Gangsoo J."/>
            <person name="Sialana F."/>
            <person name="Bilban M."/>
            <person name="Lubec G."/>
        </authorList>
    </citation>
    <scope>NUCLEOTIDE SEQUENCE</scope>
    <source>
        <tissue evidence="1">Skin</tissue>
    </source>
</reference>
<evidence type="ECO:0000313" key="1">
    <source>
        <dbReference type="EMBL" id="CEK91459.1"/>
    </source>
</evidence>
<feature type="non-terminal residue" evidence="1">
    <location>
        <position position="64"/>
    </location>
</feature>
<accession>A0A0B7BDV6</accession>
<sequence>MLIISIRERQSSFFRHVMRREGREGGLEYIVTISKIEGRGDRGRRREKMLYRLTSWQGRATTSE</sequence>
<dbReference type="AlphaFoldDB" id="A0A0B7BDV6"/>
<name>A0A0B7BDV6_9EUPU</name>
<proteinExistence type="predicted"/>
<dbReference type="EMBL" id="HACG01044594">
    <property type="protein sequence ID" value="CEK91459.1"/>
    <property type="molecule type" value="Transcribed_RNA"/>
</dbReference>
<gene>
    <name evidence="1" type="primary">ORF183064</name>
</gene>
<organism evidence="1">
    <name type="scientific">Arion vulgaris</name>
    <dbReference type="NCBI Taxonomy" id="1028688"/>
    <lineage>
        <taxon>Eukaryota</taxon>
        <taxon>Metazoa</taxon>
        <taxon>Spiralia</taxon>
        <taxon>Lophotrochozoa</taxon>
        <taxon>Mollusca</taxon>
        <taxon>Gastropoda</taxon>
        <taxon>Heterobranchia</taxon>
        <taxon>Euthyneura</taxon>
        <taxon>Panpulmonata</taxon>
        <taxon>Eupulmonata</taxon>
        <taxon>Stylommatophora</taxon>
        <taxon>Helicina</taxon>
        <taxon>Arionoidea</taxon>
        <taxon>Arionidae</taxon>
        <taxon>Arion</taxon>
    </lineage>
</organism>